<comment type="caution">
    <text evidence="2">The sequence shown here is derived from an EMBL/GenBank/DDBJ whole genome shotgun (WGS) entry which is preliminary data.</text>
</comment>
<dbReference type="Pfam" id="PF00646">
    <property type="entry name" value="F-box"/>
    <property type="match status" value="1"/>
</dbReference>
<dbReference type="Gene3D" id="1.20.1280.50">
    <property type="match status" value="1"/>
</dbReference>
<protein>
    <recommendedName>
        <fullName evidence="1">F-box domain-containing protein</fullName>
    </recommendedName>
</protein>
<accession>A0A835KLZ8</accession>
<evidence type="ECO:0000259" key="1">
    <source>
        <dbReference type="SMART" id="SM00256"/>
    </source>
</evidence>
<dbReference type="InterPro" id="IPR036047">
    <property type="entry name" value="F-box-like_dom_sf"/>
</dbReference>
<organism evidence="2 3">
    <name type="scientific">Digitaria exilis</name>
    <dbReference type="NCBI Taxonomy" id="1010633"/>
    <lineage>
        <taxon>Eukaryota</taxon>
        <taxon>Viridiplantae</taxon>
        <taxon>Streptophyta</taxon>
        <taxon>Embryophyta</taxon>
        <taxon>Tracheophyta</taxon>
        <taxon>Spermatophyta</taxon>
        <taxon>Magnoliopsida</taxon>
        <taxon>Liliopsida</taxon>
        <taxon>Poales</taxon>
        <taxon>Poaceae</taxon>
        <taxon>PACMAD clade</taxon>
        <taxon>Panicoideae</taxon>
        <taxon>Panicodae</taxon>
        <taxon>Paniceae</taxon>
        <taxon>Anthephorinae</taxon>
        <taxon>Digitaria</taxon>
    </lineage>
</organism>
<gene>
    <name evidence="2" type="ORF">HU200_012304</name>
</gene>
<sequence length="378" mass="43118">MSDVDGFSLPTDAFVEILLRLPTTTRRLLRFVCKRWRDTIDERVPDRHVTPKILAFLRESGNAFVFSGDQQEDGRCEQQMWKFWSSGDVDLVGTCNGLLCLRSGAEPSYVPHRRRHDEQRIYSAITVLNPSTYQKIVFTFTLSEIDTGSWRELPAAALNNIIPDADSSFHDTGDVLVTVDGATHWLTARAERVVALDLDDERVVCFEAPPVVKLLKVPEKATCQLTNVHERLGVMVMRQHTPAARVDLWMLEDDGGHRHRRWRSPPRWSRRCSLMEPSIPGDGRWITSPHFTHGEYVLSKREAGGATWLYRHRMGDLTKNDGGEKAQMWPLEGEELMCNSRAGVMTFPFVETTEPLPICPPLEPWEVICFFRLEGSKS</sequence>
<dbReference type="Proteomes" id="UP000636709">
    <property type="component" value="Unassembled WGS sequence"/>
</dbReference>
<dbReference type="SMART" id="SM00256">
    <property type="entry name" value="FBOX"/>
    <property type="match status" value="1"/>
</dbReference>
<reference evidence="2" key="1">
    <citation type="submission" date="2020-07" db="EMBL/GenBank/DDBJ databases">
        <title>Genome sequence and genetic diversity analysis of an under-domesticated orphan crop, white fonio (Digitaria exilis).</title>
        <authorList>
            <person name="Bennetzen J.L."/>
            <person name="Chen S."/>
            <person name="Ma X."/>
            <person name="Wang X."/>
            <person name="Yssel A.E.J."/>
            <person name="Chaluvadi S.R."/>
            <person name="Johnson M."/>
            <person name="Gangashetty P."/>
            <person name="Hamidou F."/>
            <person name="Sanogo M.D."/>
            <person name="Zwaenepoel A."/>
            <person name="Wallace J."/>
            <person name="Van De Peer Y."/>
            <person name="Van Deynze A."/>
        </authorList>
    </citation>
    <scope>NUCLEOTIDE SEQUENCE</scope>
    <source>
        <tissue evidence="2">Leaves</tissue>
    </source>
</reference>
<dbReference type="AlphaFoldDB" id="A0A835KLZ8"/>
<name>A0A835KLZ8_9POAL</name>
<dbReference type="OrthoDB" id="610337at2759"/>
<proteinExistence type="predicted"/>
<keyword evidence="3" id="KW-1185">Reference proteome</keyword>
<feature type="domain" description="F-box" evidence="1">
    <location>
        <begin position="9"/>
        <end position="49"/>
    </location>
</feature>
<evidence type="ECO:0000313" key="3">
    <source>
        <dbReference type="Proteomes" id="UP000636709"/>
    </source>
</evidence>
<evidence type="ECO:0000313" key="2">
    <source>
        <dbReference type="EMBL" id="KAF8751007.1"/>
    </source>
</evidence>
<dbReference type="InterPro" id="IPR001810">
    <property type="entry name" value="F-box_dom"/>
</dbReference>
<dbReference type="EMBL" id="JACEFO010000980">
    <property type="protein sequence ID" value="KAF8751007.1"/>
    <property type="molecule type" value="Genomic_DNA"/>
</dbReference>
<dbReference type="PANTHER" id="PTHR31672:SF13">
    <property type="entry name" value="F-BOX PROTEIN CPR30-LIKE"/>
    <property type="match status" value="1"/>
</dbReference>
<dbReference type="InterPro" id="IPR050796">
    <property type="entry name" value="SCF_F-box_component"/>
</dbReference>
<dbReference type="SUPFAM" id="SSF81383">
    <property type="entry name" value="F-box domain"/>
    <property type="match status" value="1"/>
</dbReference>
<dbReference type="PANTHER" id="PTHR31672">
    <property type="entry name" value="BNACNNG10540D PROTEIN"/>
    <property type="match status" value="1"/>
</dbReference>